<sequence>MTVGVGDLVKAVATHELLDDVISQSIWYWVMDSAGEIEFSVVLAGIVAKVNEFYAEMEAQIHQDTALTSLVANLWEWDAEEGWETGALIGVDTLTDAFATSTDMFPHAVAMTMTGFTQLPRTRSRKSVSGFADSTALSSEVTGAVLSTLAAALAVWLTDINLGGGVLMHPVVPKGVGGWEYLLYGLVSGLVGSQRQRKPGIGV</sequence>
<dbReference type="AlphaFoldDB" id="X1A6X8"/>
<gene>
    <name evidence="1" type="ORF">S01H4_21141</name>
</gene>
<evidence type="ECO:0000313" key="1">
    <source>
        <dbReference type="EMBL" id="GAG77940.1"/>
    </source>
</evidence>
<comment type="caution">
    <text evidence="1">The sequence shown here is derived from an EMBL/GenBank/DDBJ whole genome shotgun (WGS) entry which is preliminary data.</text>
</comment>
<dbReference type="EMBL" id="BART01009557">
    <property type="protein sequence ID" value="GAG77940.1"/>
    <property type="molecule type" value="Genomic_DNA"/>
</dbReference>
<name>X1A6X8_9ZZZZ</name>
<protein>
    <submittedName>
        <fullName evidence="1">Uncharacterized protein</fullName>
    </submittedName>
</protein>
<organism evidence="1">
    <name type="scientific">marine sediment metagenome</name>
    <dbReference type="NCBI Taxonomy" id="412755"/>
    <lineage>
        <taxon>unclassified sequences</taxon>
        <taxon>metagenomes</taxon>
        <taxon>ecological metagenomes</taxon>
    </lineage>
</organism>
<reference evidence="1" key="1">
    <citation type="journal article" date="2014" name="Front. Microbiol.">
        <title>High frequency of phylogenetically diverse reductive dehalogenase-homologous genes in deep subseafloor sedimentary metagenomes.</title>
        <authorList>
            <person name="Kawai M."/>
            <person name="Futagami T."/>
            <person name="Toyoda A."/>
            <person name="Takaki Y."/>
            <person name="Nishi S."/>
            <person name="Hori S."/>
            <person name="Arai W."/>
            <person name="Tsubouchi T."/>
            <person name="Morono Y."/>
            <person name="Uchiyama I."/>
            <person name="Ito T."/>
            <person name="Fujiyama A."/>
            <person name="Inagaki F."/>
            <person name="Takami H."/>
        </authorList>
    </citation>
    <scope>NUCLEOTIDE SEQUENCE</scope>
    <source>
        <strain evidence="1">Expedition CK06-06</strain>
    </source>
</reference>
<accession>X1A6X8</accession>
<proteinExistence type="predicted"/>